<accession>A0ABQ4TZK8</accession>
<dbReference type="PIRSF" id="PIRSF015957">
    <property type="entry name" value="UCP015957"/>
    <property type="match status" value="1"/>
</dbReference>
<protein>
    <recommendedName>
        <fullName evidence="2">(5-formylfuran-3-yl)methyl phosphate synthase</fullName>
        <ecNumber evidence="2">4.2.3.153</ecNumber>
    </recommendedName>
    <alternativeName>
        <fullName evidence="5">4-(hydroxymethyl)-2-furancarboxaldehyde-phosphate synthase</fullName>
    </alternativeName>
</protein>
<dbReference type="InterPro" id="IPR007565">
    <property type="entry name" value="4HFCP_synth"/>
</dbReference>
<keyword evidence="3" id="KW-0456">Lyase</keyword>
<evidence type="ECO:0000313" key="8">
    <source>
        <dbReference type="Proteomes" id="UP001055057"/>
    </source>
</evidence>
<evidence type="ECO:0000256" key="3">
    <source>
        <dbReference type="ARBA" id="ARBA00023239"/>
    </source>
</evidence>
<evidence type="ECO:0000256" key="1">
    <source>
        <dbReference type="ARBA" id="ARBA00003810"/>
    </source>
</evidence>
<evidence type="ECO:0000256" key="2">
    <source>
        <dbReference type="ARBA" id="ARBA00012553"/>
    </source>
</evidence>
<comment type="function">
    <text evidence="1">Catalyzes the formation of 4-(hydroxymethyl)-2-furancarboxaldehyde phosphate (4-HFC-P) from two molecules of glyceraldehyde-3-P (GA-3-P).</text>
</comment>
<evidence type="ECO:0000313" key="7">
    <source>
        <dbReference type="EMBL" id="GJE60057.1"/>
    </source>
</evidence>
<reference evidence="7" key="2">
    <citation type="submission" date="2021-08" db="EMBL/GenBank/DDBJ databases">
        <authorList>
            <person name="Tani A."/>
            <person name="Ola A."/>
            <person name="Ogura Y."/>
            <person name="Katsura K."/>
            <person name="Hayashi T."/>
        </authorList>
    </citation>
    <scope>NUCLEOTIDE SEQUENCE</scope>
    <source>
        <strain evidence="7">DSM 23632</strain>
    </source>
</reference>
<proteinExistence type="predicted"/>
<gene>
    <name evidence="7" type="ORF">MPOCJGCO_2167</name>
</gene>
<dbReference type="EC" id="4.2.3.153" evidence="2"/>
<dbReference type="EMBL" id="BPRB01000114">
    <property type="protein sequence ID" value="GJE60057.1"/>
    <property type="molecule type" value="Genomic_DNA"/>
</dbReference>
<keyword evidence="4" id="KW-0704">Schiff base</keyword>
<comment type="caution">
    <text evidence="7">The sequence shown here is derived from an EMBL/GenBank/DDBJ whole genome shotgun (WGS) entry which is preliminary data.</text>
</comment>
<name>A0ABQ4TZK8_9HYPH</name>
<organism evidence="7 8">
    <name type="scientific">Methylobacterium trifolii</name>
    <dbReference type="NCBI Taxonomy" id="1003092"/>
    <lineage>
        <taxon>Bacteria</taxon>
        <taxon>Pseudomonadati</taxon>
        <taxon>Pseudomonadota</taxon>
        <taxon>Alphaproteobacteria</taxon>
        <taxon>Hyphomicrobiales</taxon>
        <taxon>Methylobacteriaceae</taxon>
        <taxon>Methylobacterium</taxon>
    </lineage>
</organism>
<evidence type="ECO:0000256" key="6">
    <source>
        <dbReference type="ARBA" id="ARBA00047628"/>
    </source>
</evidence>
<sequence length="250" mass="25367">MTASPESSVSESVRIPSALPLPRLLVSVRDVAEARAAHAAGADLIDAKDPEAGALGALPQSTVRAIREALSPRAVTSAVAGEPEVSSRLPEAVAAMAATGVGFVKVGLRPAPVSDRAMLAAAAGAAPGRLIAVLFAEDGFAADAVPVLAEAGFCGAMVDTMGKDGRRLGDWIDPAGLSAFTAACRTHGLLCGLAGSLRIADIGPLSAHRPDYLGFRGGLCHGLDRRHALDPARVTEAVRALSRLGCRDAA</sequence>
<evidence type="ECO:0000256" key="5">
    <source>
        <dbReference type="ARBA" id="ARBA00032523"/>
    </source>
</evidence>
<dbReference type="Proteomes" id="UP001055057">
    <property type="component" value="Unassembled WGS sequence"/>
</dbReference>
<keyword evidence="8" id="KW-1185">Reference proteome</keyword>
<dbReference type="Pfam" id="PF04476">
    <property type="entry name" value="4HFCP_synth"/>
    <property type="match status" value="1"/>
</dbReference>
<reference evidence="7" key="1">
    <citation type="journal article" date="2021" name="Front. Microbiol.">
        <title>Comprehensive Comparative Genomics and Phenotyping of Methylobacterium Species.</title>
        <authorList>
            <person name="Alessa O."/>
            <person name="Ogura Y."/>
            <person name="Fujitani Y."/>
            <person name="Takami H."/>
            <person name="Hayashi T."/>
            <person name="Sahin N."/>
            <person name="Tani A."/>
        </authorList>
    </citation>
    <scope>NUCLEOTIDE SEQUENCE</scope>
    <source>
        <strain evidence="7">DSM 23632</strain>
    </source>
</reference>
<evidence type="ECO:0000256" key="4">
    <source>
        <dbReference type="ARBA" id="ARBA00023270"/>
    </source>
</evidence>
<comment type="catalytic activity">
    <reaction evidence="6">
        <text>2 D-glyceraldehyde 3-phosphate = 4-(hydroxymethyl)-2-furancarboxaldehyde phosphate + phosphate + 2 H2O</text>
        <dbReference type="Rhea" id="RHEA:43536"/>
        <dbReference type="ChEBI" id="CHEBI:15377"/>
        <dbReference type="ChEBI" id="CHEBI:43474"/>
        <dbReference type="ChEBI" id="CHEBI:59776"/>
        <dbReference type="ChEBI" id="CHEBI:83407"/>
        <dbReference type="EC" id="4.2.3.153"/>
    </reaction>
</comment>